<reference evidence="3" key="1">
    <citation type="submission" date="2020-07" db="EMBL/GenBank/DDBJ databases">
        <title>Ethylene signaling mediates host invasion by parasitic plants.</title>
        <authorList>
            <person name="Yoshida S."/>
        </authorList>
    </citation>
    <scope>NUCLEOTIDE SEQUENCE</scope>
    <source>
        <strain evidence="3">Okayama</strain>
    </source>
</reference>
<evidence type="ECO:0000313" key="3">
    <source>
        <dbReference type="EMBL" id="GFQ04613.1"/>
    </source>
</evidence>
<dbReference type="InterPro" id="IPR006456">
    <property type="entry name" value="ZF_HD_homeobox_Cys/His_dimer"/>
</dbReference>
<dbReference type="GO" id="GO:0003677">
    <property type="term" value="F:DNA binding"/>
    <property type="evidence" value="ECO:0007669"/>
    <property type="project" value="UniProtKB-KW"/>
</dbReference>
<keyword evidence="3" id="KW-0238">DNA-binding</keyword>
<dbReference type="PROSITE" id="PS51523">
    <property type="entry name" value="ZF_HD_DIMER"/>
    <property type="match status" value="1"/>
</dbReference>
<dbReference type="AlphaFoldDB" id="A0A830D1U1"/>
<proteinExistence type="predicted"/>
<evidence type="ECO:0000313" key="4">
    <source>
        <dbReference type="Proteomes" id="UP000653305"/>
    </source>
</evidence>
<feature type="domain" description="ZF-HD dimerization-type" evidence="2">
    <location>
        <begin position="1"/>
        <end position="29"/>
    </location>
</feature>
<dbReference type="GO" id="GO:0008270">
    <property type="term" value="F:zinc ion binding"/>
    <property type="evidence" value="ECO:0007669"/>
    <property type="project" value="UniProtKB-KW"/>
</dbReference>
<keyword evidence="3" id="KW-0863">Zinc-finger</keyword>
<feature type="region of interest" description="Disordered" evidence="1">
    <location>
        <begin position="32"/>
        <end position="56"/>
    </location>
</feature>
<accession>A0A830D1U1</accession>
<sequence>MFEPSGSNESPEAMVCAACRCHRNYHRKVTVDLPPQPHEMTRSPPRPQPAPEAGPSVLKSFANYSLQISDYCNYKLYQVKS</sequence>
<dbReference type="Proteomes" id="UP000653305">
    <property type="component" value="Unassembled WGS sequence"/>
</dbReference>
<dbReference type="EMBL" id="BMAC01000958">
    <property type="protein sequence ID" value="GFQ04613.1"/>
    <property type="molecule type" value="Genomic_DNA"/>
</dbReference>
<dbReference type="OrthoDB" id="900759at2759"/>
<organism evidence="3 4">
    <name type="scientific">Phtheirospermum japonicum</name>
    <dbReference type="NCBI Taxonomy" id="374723"/>
    <lineage>
        <taxon>Eukaryota</taxon>
        <taxon>Viridiplantae</taxon>
        <taxon>Streptophyta</taxon>
        <taxon>Embryophyta</taxon>
        <taxon>Tracheophyta</taxon>
        <taxon>Spermatophyta</taxon>
        <taxon>Magnoliopsida</taxon>
        <taxon>eudicotyledons</taxon>
        <taxon>Gunneridae</taxon>
        <taxon>Pentapetalae</taxon>
        <taxon>asterids</taxon>
        <taxon>lamiids</taxon>
        <taxon>Lamiales</taxon>
        <taxon>Orobanchaceae</taxon>
        <taxon>Orobanchaceae incertae sedis</taxon>
        <taxon>Phtheirospermum</taxon>
    </lineage>
</organism>
<dbReference type="Pfam" id="PF04770">
    <property type="entry name" value="ZF-HD_dimer"/>
    <property type="match status" value="1"/>
</dbReference>
<gene>
    <name evidence="3" type="ORF">PHJA_002605200</name>
</gene>
<protein>
    <submittedName>
        <fullName evidence="3">Zinc-finger homeodomain protein 2</fullName>
    </submittedName>
</protein>
<keyword evidence="3" id="KW-0862">Zinc</keyword>
<evidence type="ECO:0000259" key="2">
    <source>
        <dbReference type="PROSITE" id="PS51523"/>
    </source>
</evidence>
<comment type="caution">
    <text evidence="3">The sequence shown here is derived from an EMBL/GenBank/DDBJ whole genome shotgun (WGS) entry which is preliminary data.</text>
</comment>
<evidence type="ECO:0000256" key="1">
    <source>
        <dbReference type="SAM" id="MobiDB-lite"/>
    </source>
</evidence>
<keyword evidence="3" id="KW-0371">Homeobox</keyword>
<name>A0A830D1U1_9LAMI</name>
<keyword evidence="4" id="KW-1185">Reference proteome</keyword>
<keyword evidence="3" id="KW-0479">Metal-binding</keyword>